<feature type="chain" id="PRO_5047216353" evidence="2">
    <location>
        <begin position="22"/>
        <end position="531"/>
    </location>
</feature>
<gene>
    <name evidence="3" type="ORF">PQU92_12650</name>
</gene>
<keyword evidence="3" id="KW-0456">Lyase</keyword>
<feature type="signal peptide" evidence="2">
    <location>
        <begin position="1"/>
        <end position="21"/>
    </location>
</feature>
<accession>A0ABT5HVM8</accession>
<dbReference type="Pfam" id="PF09492">
    <property type="entry name" value="Pec_lyase"/>
    <property type="match status" value="1"/>
</dbReference>
<sequence length="531" mass="59139">MRRREFLLTATAASIAAPALAAAPSRDKVLNTMSRATRFMTDKVAVNGGYVWSYLPDFSRRWGEMEAKATMIWVQAPGTPGMGHLFLDAYHATGDEQYYRAAEDVAGALIWGQHPSGGWHYMIDFAGEASLKDWYETIGSHGKRLEEMRHYYGNATFDDGGTIDSGEFLLRLYLEKRDPKYRVPLEKVVDFVIDSQYAVGGWPQRFPINREYSNGGLPDYTANITFNDEVAINNTDFLMRIYQALGEQRVLEPLMRGMGVFILAQQGAPQPGWALQYTTDLKPAGARSSEPPSLATHTTAACVGQMMTFYRWTGDTKYLARLDEALDWLDAMTLPKERQVDGFTHPTFIEVGTNRPLYLKGGGTWSGDQRNEISYEPVGGSWFNRRLDVARQRRELAALRAMPKAEATKDSPLFAKSGKPLNRYFVVREVRGSDLNISEAAAKPVADLVAGLNAEGYWPTPLHATSNIYHPDEAAAKMPPSKTATGQSIDARDTSPYTVKDPVMGISTGTYINNMSRLIQYLDQTRSTAKG</sequence>
<evidence type="ECO:0000313" key="4">
    <source>
        <dbReference type="Proteomes" id="UP001214854"/>
    </source>
</evidence>
<evidence type="ECO:0000256" key="1">
    <source>
        <dbReference type="SAM" id="MobiDB-lite"/>
    </source>
</evidence>
<dbReference type="EMBL" id="JAQQKX010000010">
    <property type="protein sequence ID" value="MDC7684132.1"/>
    <property type="molecule type" value="Genomic_DNA"/>
</dbReference>
<protein>
    <submittedName>
        <fullName evidence="3">Pectate lyase</fullName>
    </submittedName>
</protein>
<dbReference type="InterPro" id="IPR012669">
    <property type="entry name" value="Pectate_lyase"/>
</dbReference>
<keyword evidence="4" id="KW-1185">Reference proteome</keyword>
<feature type="region of interest" description="Disordered" evidence="1">
    <location>
        <begin position="474"/>
        <end position="496"/>
    </location>
</feature>
<dbReference type="RefSeq" id="WP_272748585.1">
    <property type="nucleotide sequence ID" value="NZ_JAQQKX010000010.1"/>
</dbReference>
<comment type="caution">
    <text evidence="3">The sequence shown here is derived from an EMBL/GenBank/DDBJ whole genome shotgun (WGS) entry which is preliminary data.</text>
</comment>
<dbReference type="GO" id="GO:0016829">
    <property type="term" value="F:lyase activity"/>
    <property type="evidence" value="ECO:0007669"/>
    <property type="project" value="UniProtKB-KW"/>
</dbReference>
<keyword evidence="2" id="KW-0732">Signal</keyword>
<evidence type="ECO:0000256" key="2">
    <source>
        <dbReference type="SAM" id="SignalP"/>
    </source>
</evidence>
<proteinExistence type="predicted"/>
<reference evidence="3 4" key="1">
    <citation type="submission" date="2023-01" db="EMBL/GenBank/DDBJ databases">
        <title>Novel species of the genus Asticcacaulis isolated from rivers.</title>
        <authorList>
            <person name="Lu H."/>
        </authorList>
    </citation>
    <scope>NUCLEOTIDE SEQUENCE [LARGE SCALE GENOMIC DNA]</scope>
    <source>
        <strain evidence="3 4">BYS171W</strain>
    </source>
</reference>
<organism evidence="3 4">
    <name type="scientific">Asticcacaulis aquaticus</name>
    <dbReference type="NCBI Taxonomy" id="2984212"/>
    <lineage>
        <taxon>Bacteria</taxon>
        <taxon>Pseudomonadati</taxon>
        <taxon>Pseudomonadota</taxon>
        <taxon>Alphaproteobacteria</taxon>
        <taxon>Caulobacterales</taxon>
        <taxon>Caulobacteraceae</taxon>
        <taxon>Asticcacaulis</taxon>
    </lineage>
</organism>
<dbReference type="Gene3D" id="1.50.10.20">
    <property type="match status" value="1"/>
</dbReference>
<dbReference type="Proteomes" id="UP001214854">
    <property type="component" value="Unassembled WGS sequence"/>
</dbReference>
<evidence type="ECO:0000313" key="3">
    <source>
        <dbReference type="EMBL" id="MDC7684132.1"/>
    </source>
</evidence>
<dbReference type="SUPFAM" id="SSF81853">
    <property type="entry name" value="Family 10 polysaccharide lyase"/>
    <property type="match status" value="1"/>
</dbReference>
<name>A0ABT5HVM8_9CAUL</name>